<dbReference type="EMBL" id="JBHUEO010000003">
    <property type="protein sequence ID" value="MFD1705369.1"/>
    <property type="molecule type" value="Genomic_DNA"/>
</dbReference>
<dbReference type="PROSITE" id="PS51257">
    <property type="entry name" value="PROKAR_LIPOPROTEIN"/>
    <property type="match status" value="1"/>
</dbReference>
<feature type="chain" id="PRO_5047108857" evidence="2">
    <location>
        <begin position="19"/>
        <end position="356"/>
    </location>
</feature>
<dbReference type="PANTHER" id="PTHR30222:SF2">
    <property type="entry name" value="ABC TRANSPORTER SUBSTRATE-BINDING PROTEIN"/>
    <property type="match status" value="1"/>
</dbReference>
<comment type="caution">
    <text evidence="3">The sequence shown here is derived from an EMBL/GenBank/DDBJ whole genome shotgun (WGS) entry which is preliminary data.</text>
</comment>
<dbReference type="Proteomes" id="UP001597301">
    <property type="component" value="Unassembled WGS sequence"/>
</dbReference>
<dbReference type="CDD" id="cd13589">
    <property type="entry name" value="PBP2_polyamine_RpCGA009"/>
    <property type="match status" value="1"/>
</dbReference>
<dbReference type="Gene3D" id="3.40.190.10">
    <property type="entry name" value="Periplasmic binding protein-like II"/>
    <property type="match status" value="2"/>
</dbReference>
<feature type="signal peptide" evidence="2">
    <location>
        <begin position="1"/>
        <end position="18"/>
    </location>
</feature>
<name>A0ABW4KDH1_9BACI</name>
<organism evidence="3 4">
    <name type="scientific">Siminovitchia sediminis</name>
    <dbReference type="NCBI Taxonomy" id="1274353"/>
    <lineage>
        <taxon>Bacteria</taxon>
        <taxon>Bacillati</taxon>
        <taxon>Bacillota</taxon>
        <taxon>Bacilli</taxon>
        <taxon>Bacillales</taxon>
        <taxon>Bacillaceae</taxon>
        <taxon>Siminovitchia</taxon>
    </lineage>
</organism>
<dbReference type="PANTHER" id="PTHR30222">
    <property type="entry name" value="SPERMIDINE/PUTRESCINE-BINDING PERIPLASMIC PROTEIN"/>
    <property type="match status" value="1"/>
</dbReference>
<evidence type="ECO:0000256" key="1">
    <source>
        <dbReference type="ARBA" id="ARBA00022729"/>
    </source>
</evidence>
<proteinExistence type="predicted"/>
<keyword evidence="1 2" id="KW-0732">Signal</keyword>
<dbReference type="Pfam" id="PF13416">
    <property type="entry name" value="SBP_bac_8"/>
    <property type="match status" value="1"/>
</dbReference>
<accession>A0ABW4KDH1</accession>
<protein>
    <submittedName>
        <fullName evidence="3">ABC transporter substrate-binding protein</fullName>
    </submittedName>
</protein>
<reference evidence="4" key="1">
    <citation type="journal article" date="2019" name="Int. J. Syst. Evol. Microbiol.">
        <title>The Global Catalogue of Microorganisms (GCM) 10K type strain sequencing project: providing services to taxonomists for standard genome sequencing and annotation.</title>
        <authorList>
            <consortium name="The Broad Institute Genomics Platform"/>
            <consortium name="The Broad Institute Genome Sequencing Center for Infectious Disease"/>
            <person name="Wu L."/>
            <person name="Ma J."/>
        </authorList>
    </citation>
    <scope>NUCLEOTIDE SEQUENCE [LARGE SCALE GENOMIC DNA]</scope>
    <source>
        <strain evidence="4">CGMCC 1.12295</strain>
    </source>
</reference>
<gene>
    <name evidence="3" type="ORF">ACFSCZ_01220</name>
</gene>
<evidence type="ECO:0000313" key="4">
    <source>
        <dbReference type="Proteomes" id="UP001597301"/>
    </source>
</evidence>
<dbReference type="RefSeq" id="WP_380771731.1">
    <property type="nucleotide sequence ID" value="NZ_JBHUEO010000003.1"/>
</dbReference>
<evidence type="ECO:0000256" key="2">
    <source>
        <dbReference type="SAM" id="SignalP"/>
    </source>
</evidence>
<keyword evidence="4" id="KW-1185">Reference proteome</keyword>
<dbReference type="InterPro" id="IPR006059">
    <property type="entry name" value="SBP"/>
</dbReference>
<sequence length="356" mass="39344">MFKKVLLAGIISAATLFAAACGGGGSEETSSGGGKSDTLVVVDWGGAVTEARQDTIFKPFEEKFDVKIQVESPTDYGKLKAMVEGGNVTWDVVNIDTFWGEQAGEQGLLEPIDYEIVSKENIVPEMLNEYSVGAEMYSSVIAYNTDKFAEGEHPQTWEEFWDTEKFPGARGLYNDPLETLEIALLADGVKPEELYPLDVDRAFESLDKLAAKTEIVWWDAGAQPVELLSSGTVTVSTAWNGRITEAKKEGAPVELHYNQATLSSESWAVPKGSKNKELAMEFINFATSAEVQAAFSETIDYSPVNEKAIELLPEEVQARLGQSPELAESQVIMDPMYWAENYEEISQRLQEWHLKQ</sequence>
<dbReference type="SUPFAM" id="SSF53850">
    <property type="entry name" value="Periplasmic binding protein-like II"/>
    <property type="match status" value="1"/>
</dbReference>
<evidence type="ECO:0000313" key="3">
    <source>
        <dbReference type="EMBL" id="MFD1705369.1"/>
    </source>
</evidence>